<dbReference type="PANTHER" id="PTHR47926">
    <property type="entry name" value="PENTATRICOPEPTIDE REPEAT-CONTAINING PROTEIN"/>
    <property type="match status" value="1"/>
</dbReference>
<organism evidence="3 4">
    <name type="scientific">Gossypium tomentosum</name>
    <name type="common">Hawaiian cotton</name>
    <name type="synonym">Gossypium sandvicense</name>
    <dbReference type="NCBI Taxonomy" id="34277"/>
    <lineage>
        <taxon>Eukaryota</taxon>
        <taxon>Viridiplantae</taxon>
        <taxon>Streptophyta</taxon>
        <taxon>Embryophyta</taxon>
        <taxon>Tracheophyta</taxon>
        <taxon>Spermatophyta</taxon>
        <taxon>Magnoliopsida</taxon>
        <taxon>eudicotyledons</taxon>
        <taxon>Gunneridae</taxon>
        <taxon>Pentapetalae</taxon>
        <taxon>rosids</taxon>
        <taxon>malvids</taxon>
        <taxon>Malvales</taxon>
        <taxon>Malvaceae</taxon>
        <taxon>Malvoideae</taxon>
        <taxon>Gossypium</taxon>
    </lineage>
</organism>
<evidence type="ECO:0000256" key="1">
    <source>
        <dbReference type="ARBA" id="ARBA00006643"/>
    </source>
</evidence>
<name>A0A5D2K8M8_GOSTO</name>
<dbReference type="Pfam" id="PF20430">
    <property type="entry name" value="Eplus_motif"/>
    <property type="match status" value="1"/>
</dbReference>
<evidence type="ECO:0000313" key="4">
    <source>
        <dbReference type="Proteomes" id="UP000322667"/>
    </source>
</evidence>
<accession>A0A5D2K8M8</accession>
<gene>
    <name evidence="3" type="ORF">ES332_D07G198900v1</name>
</gene>
<dbReference type="InterPro" id="IPR032867">
    <property type="entry name" value="DYW_dom"/>
</dbReference>
<dbReference type="Proteomes" id="UP000322667">
    <property type="component" value="Chromosome D07"/>
</dbReference>
<dbReference type="InterPro" id="IPR046849">
    <property type="entry name" value="E2_motif"/>
</dbReference>
<dbReference type="GO" id="GO:0009451">
    <property type="term" value="P:RNA modification"/>
    <property type="evidence" value="ECO:0007669"/>
    <property type="project" value="InterPro"/>
</dbReference>
<dbReference type="GO" id="GO:0003723">
    <property type="term" value="F:RNA binding"/>
    <property type="evidence" value="ECO:0007669"/>
    <property type="project" value="InterPro"/>
</dbReference>
<dbReference type="Pfam" id="PF20431">
    <property type="entry name" value="E_motif"/>
    <property type="match status" value="1"/>
</dbReference>
<dbReference type="EMBL" id="CM017629">
    <property type="protein sequence ID" value="TYH63528.1"/>
    <property type="molecule type" value="Genomic_DNA"/>
</dbReference>
<keyword evidence="4" id="KW-1185">Reference proteome</keyword>
<feature type="domain" description="DYW" evidence="2">
    <location>
        <begin position="118"/>
        <end position="211"/>
    </location>
</feature>
<dbReference type="AlphaFoldDB" id="A0A5D2K8M8"/>
<dbReference type="InterPro" id="IPR046848">
    <property type="entry name" value="E_motif"/>
</dbReference>
<dbReference type="InterPro" id="IPR046960">
    <property type="entry name" value="PPR_At4g14850-like_plant"/>
</dbReference>
<dbReference type="PANTHER" id="PTHR47926:SF436">
    <property type="entry name" value="PENTATRICOPEPTIDE REPEAT-CONTAINING PROTEIN ELI1, CHLOROPLASTIC-LIKE ISOFORM X2"/>
    <property type="match status" value="1"/>
</dbReference>
<proteinExistence type="inferred from homology"/>
<protein>
    <recommendedName>
        <fullName evidence="2">DYW domain-containing protein</fullName>
    </recommendedName>
</protein>
<evidence type="ECO:0000313" key="3">
    <source>
        <dbReference type="EMBL" id="TYH63528.1"/>
    </source>
</evidence>
<sequence>MPMRPNKVIWMTLLSGARNHRNTKIGEYAAQHLIELAPETTGGYVVLSNMYAVAGEWEKVSEVREMMKKRGLRKDSGCSSIEHKGVVHNFIVGDKSHPQTKEIYSKLAEMREKLKLAGHVPDTSQVLLYIEEEEEKEAELENHSERLAIAFGLINTEAGCPIRIMKNLRVCSDCHSVTKLLSKIYRREIIVRDNSRFHHFKDGLCSCKDFW</sequence>
<evidence type="ECO:0000259" key="2">
    <source>
        <dbReference type="Pfam" id="PF14432"/>
    </source>
</evidence>
<reference evidence="3 4" key="1">
    <citation type="submission" date="2019-07" db="EMBL/GenBank/DDBJ databases">
        <title>WGS assembly of Gossypium tomentosum.</title>
        <authorList>
            <person name="Chen Z.J."/>
            <person name="Sreedasyam A."/>
            <person name="Ando A."/>
            <person name="Song Q."/>
            <person name="De L."/>
            <person name="Hulse-Kemp A."/>
            <person name="Ding M."/>
            <person name="Ye W."/>
            <person name="Kirkbride R."/>
            <person name="Jenkins J."/>
            <person name="Plott C."/>
            <person name="Lovell J."/>
            <person name="Lin Y.-M."/>
            <person name="Vaughn R."/>
            <person name="Liu B."/>
            <person name="Li W."/>
            <person name="Simpson S."/>
            <person name="Scheffler B."/>
            <person name="Saski C."/>
            <person name="Grover C."/>
            <person name="Hu G."/>
            <person name="Conover J."/>
            <person name="Carlson J."/>
            <person name="Shu S."/>
            <person name="Boston L."/>
            <person name="Williams M."/>
            <person name="Peterson D."/>
            <person name="Mcgee K."/>
            <person name="Jones D."/>
            <person name="Wendel J."/>
            <person name="Stelly D."/>
            <person name="Grimwood J."/>
            <person name="Schmutz J."/>
        </authorList>
    </citation>
    <scope>NUCLEOTIDE SEQUENCE [LARGE SCALE GENOMIC DNA]</scope>
    <source>
        <strain evidence="3">7179.01</strain>
    </source>
</reference>
<dbReference type="GO" id="GO:0008270">
    <property type="term" value="F:zinc ion binding"/>
    <property type="evidence" value="ECO:0007669"/>
    <property type="project" value="InterPro"/>
</dbReference>
<dbReference type="Pfam" id="PF14432">
    <property type="entry name" value="DYW_deaminase"/>
    <property type="match status" value="1"/>
</dbReference>
<comment type="similarity">
    <text evidence="1">Belongs to the PPR family. PCMP-H subfamily.</text>
</comment>